<name>A0A3R7LGY0_9RHOB</name>
<evidence type="ECO:0000313" key="2">
    <source>
        <dbReference type="EMBL" id="RNF33639.1"/>
    </source>
</evidence>
<dbReference type="EMBL" id="PXNQ02000010">
    <property type="protein sequence ID" value="RNF33639.1"/>
    <property type="molecule type" value="Genomic_DNA"/>
</dbReference>
<dbReference type="AlphaFoldDB" id="A0A3R7LGY0"/>
<evidence type="ECO:0000256" key="1">
    <source>
        <dbReference type="SAM" id="MobiDB-lite"/>
    </source>
</evidence>
<dbReference type="OrthoDB" id="7751948at2"/>
<comment type="caution">
    <text evidence="2">The sequence shown here is derived from an EMBL/GenBank/DDBJ whole genome shotgun (WGS) entry which is preliminary data.</text>
</comment>
<keyword evidence="3" id="KW-1185">Reference proteome</keyword>
<protein>
    <submittedName>
        <fullName evidence="2">Uncharacterized protein</fullName>
    </submittedName>
</protein>
<sequence length="367" mass="38016">MPVPYLKLDGEATLAMIIRFTTAGVNGSVSAKGSLTGKFGNHEITGSAEAKSIAGTGLSRCDGQNAPGMIGTIANVIGTLNEYVGKGNTKGPGTRDVSQYASSVSLSKSLSLKPTGVDLLAKTGSPDLELKLGGLAMELKLGVTGRLDIIDALAMAYTGPGATAIREARAVMASGQHVKGKLEAYLEVGAEGMLTHSIMSGVTITIPANIPAPETTSVSEVFRGEIKIRGVLSVGVEIEAEIWIFSGKAGASGTVHTSWAWALRKQGAKREKNYKFEGLIIELKAHAEAGFRSGNDDADESAFGNNNTDGAHAASAPSSSDLESQVAQHLEKSSAEAKRIASSGIAGIAGGRTYTIFSPEDSGWEKY</sequence>
<reference evidence="2" key="1">
    <citation type="submission" date="2018-05" db="EMBL/GenBank/DDBJ databases">
        <title>Reclassification of Methylarcula marina and Methylarcula terricola as Paracoccus methylarcula sp.nov., comb.nov. and Paracoccus terricola comb.nov.</title>
        <authorList>
            <person name="Shmareva M.N."/>
            <person name="Doronina N.V."/>
            <person name="Vasilenko O.V."/>
            <person name="Tarlachkov S.V."/>
            <person name="Trotsenko Y.A."/>
        </authorList>
    </citation>
    <scope>NUCLEOTIDE SEQUENCE [LARGE SCALE GENOMIC DNA]</scope>
    <source>
        <strain evidence="2">VKM B-2159</strain>
    </source>
</reference>
<accession>A0A3R7LGY0</accession>
<gene>
    <name evidence="2" type="ORF">A7A09_016240</name>
</gene>
<organism evidence="2 3">
    <name type="scientific">Paracoccus methylarcula</name>
    <dbReference type="NCBI Taxonomy" id="72022"/>
    <lineage>
        <taxon>Bacteria</taxon>
        <taxon>Pseudomonadati</taxon>
        <taxon>Pseudomonadota</taxon>
        <taxon>Alphaproteobacteria</taxon>
        <taxon>Rhodobacterales</taxon>
        <taxon>Paracoccaceae</taxon>
        <taxon>Paracoccus</taxon>
    </lineage>
</organism>
<proteinExistence type="predicted"/>
<dbReference type="RefSeq" id="WP_148043698.1">
    <property type="nucleotide sequence ID" value="NZ_PXNQ02000010.1"/>
</dbReference>
<feature type="compositionally biased region" description="Polar residues" evidence="1">
    <location>
        <begin position="316"/>
        <end position="327"/>
    </location>
</feature>
<evidence type="ECO:0000313" key="3">
    <source>
        <dbReference type="Proteomes" id="UP000238137"/>
    </source>
</evidence>
<feature type="region of interest" description="Disordered" evidence="1">
    <location>
        <begin position="294"/>
        <end position="335"/>
    </location>
</feature>
<dbReference type="Proteomes" id="UP000238137">
    <property type="component" value="Unassembled WGS sequence"/>
</dbReference>